<accession>A0A8J5X6E0</accession>
<feature type="transmembrane region" description="Helical" evidence="11">
    <location>
        <begin position="296"/>
        <end position="317"/>
    </location>
</feature>
<dbReference type="SMART" id="SM00382">
    <property type="entry name" value="AAA"/>
    <property type="match status" value="2"/>
</dbReference>
<feature type="domain" description="ABC transporter" evidence="12">
    <location>
        <begin position="621"/>
        <end position="846"/>
    </location>
</feature>
<evidence type="ECO:0000256" key="5">
    <source>
        <dbReference type="ARBA" id="ARBA00022737"/>
    </source>
</evidence>
<reference evidence="14" key="1">
    <citation type="submission" date="2021-05" db="EMBL/GenBank/DDBJ databases">
        <title>The genome of the haptophyte Pavlova lutheri (Diacronema luteri, Pavlovales) - a model for lipid biosynthesis in eukaryotic algae.</title>
        <authorList>
            <person name="Hulatt C.J."/>
            <person name="Posewitz M.C."/>
        </authorList>
    </citation>
    <scope>NUCLEOTIDE SEQUENCE</scope>
    <source>
        <strain evidence="14">NIVA-4/92</strain>
    </source>
</reference>
<dbReference type="Gene3D" id="1.20.1560.10">
    <property type="entry name" value="ABC transporter type 1, transmembrane domain"/>
    <property type="match status" value="2"/>
</dbReference>
<keyword evidence="9 11" id="KW-0472">Membrane</keyword>
<dbReference type="Gene3D" id="3.40.50.300">
    <property type="entry name" value="P-loop containing nucleotide triphosphate hydrolases"/>
    <property type="match status" value="2"/>
</dbReference>
<dbReference type="FunFam" id="1.20.1560.10:FF:000013">
    <property type="entry name" value="ABC transporter C family member 2"/>
    <property type="match status" value="1"/>
</dbReference>
<dbReference type="GO" id="GO:0005524">
    <property type="term" value="F:ATP binding"/>
    <property type="evidence" value="ECO:0007669"/>
    <property type="project" value="UniProtKB-KW"/>
</dbReference>
<feature type="domain" description="ABC transmembrane type-1" evidence="13">
    <location>
        <begin position="252"/>
        <end position="550"/>
    </location>
</feature>
<dbReference type="InterPro" id="IPR036640">
    <property type="entry name" value="ABC1_TM_sf"/>
</dbReference>
<dbReference type="SUPFAM" id="SSF52540">
    <property type="entry name" value="P-loop containing nucleoside triphosphate hydrolases"/>
    <property type="match status" value="2"/>
</dbReference>
<evidence type="ECO:0000256" key="4">
    <source>
        <dbReference type="ARBA" id="ARBA00022692"/>
    </source>
</evidence>
<dbReference type="PANTHER" id="PTHR24223:SF456">
    <property type="entry name" value="MULTIDRUG RESISTANCE-ASSOCIATED PROTEIN LETHAL(2)03659"/>
    <property type="match status" value="1"/>
</dbReference>
<feature type="transmembrane region" description="Helical" evidence="11">
    <location>
        <begin position="1180"/>
        <end position="1206"/>
    </location>
</feature>
<gene>
    <name evidence="14" type="ORF">KFE25_004376</name>
</gene>
<feature type="compositionally biased region" description="Low complexity" evidence="10">
    <location>
        <begin position="7"/>
        <end position="24"/>
    </location>
</feature>
<evidence type="ECO:0000256" key="7">
    <source>
        <dbReference type="ARBA" id="ARBA00022840"/>
    </source>
</evidence>
<feature type="region of interest" description="Disordered" evidence="10">
    <location>
        <begin position="1352"/>
        <end position="1383"/>
    </location>
</feature>
<evidence type="ECO:0000256" key="2">
    <source>
        <dbReference type="ARBA" id="ARBA00009726"/>
    </source>
</evidence>
<evidence type="ECO:0000256" key="1">
    <source>
        <dbReference type="ARBA" id="ARBA00004141"/>
    </source>
</evidence>
<comment type="subcellular location">
    <subcellularLocation>
        <location evidence="1">Membrane</location>
        <topology evidence="1">Multi-pass membrane protein</topology>
    </subcellularLocation>
</comment>
<dbReference type="PROSITE" id="PS50893">
    <property type="entry name" value="ABC_TRANSPORTER_2"/>
    <property type="match status" value="2"/>
</dbReference>
<organism evidence="14 15">
    <name type="scientific">Diacronema lutheri</name>
    <name type="common">Unicellular marine alga</name>
    <name type="synonym">Monochrysis lutheri</name>
    <dbReference type="NCBI Taxonomy" id="2081491"/>
    <lineage>
        <taxon>Eukaryota</taxon>
        <taxon>Haptista</taxon>
        <taxon>Haptophyta</taxon>
        <taxon>Pavlovophyceae</taxon>
        <taxon>Pavlovales</taxon>
        <taxon>Pavlovaceae</taxon>
        <taxon>Diacronema</taxon>
    </lineage>
</organism>
<dbReference type="GO" id="GO:0016887">
    <property type="term" value="F:ATP hydrolysis activity"/>
    <property type="evidence" value="ECO:0007669"/>
    <property type="project" value="InterPro"/>
</dbReference>
<dbReference type="InterPro" id="IPR050173">
    <property type="entry name" value="ABC_transporter_C-like"/>
</dbReference>
<keyword evidence="5" id="KW-0677">Repeat</keyword>
<dbReference type="InterPro" id="IPR011527">
    <property type="entry name" value="ABC1_TM_dom"/>
</dbReference>
<evidence type="ECO:0000256" key="6">
    <source>
        <dbReference type="ARBA" id="ARBA00022741"/>
    </source>
</evidence>
<dbReference type="Pfam" id="PF00664">
    <property type="entry name" value="ABC_membrane"/>
    <property type="match status" value="2"/>
</dbReference>
<keyword evidence="6" id="KW-0547">Nucleotide-binding</keyword>
<evidence type="ECO:0000256" key="10">
    <source>
        <dbReference type="SAM" id="MobiDB-lite"/>
    </source>
</evidence>
<dbReference type="InterPro" id="IPR044726">
    <property type="entry name" value="ABCC_6TM_D2"/>
</dbReference>
<dbReference type="InterPro" id="IPR027417">
    <property type="entry name" value="P-loop_NTPase"/>
</dbReference>
<keyword evidence="7" id="KW-0067">ATP-binding</keyword>
<evidence type="ECO:0000313" key="14">
    <source>
        <dbReference type="EMBL" id="KAG8457065.1"/>
    </source>
</evidence>
<feature type="transmembrane region" description="Helical" evidence="11">
    <location>
        <begin position="89"/>
        <end position="116"/>
    </location>
</feature>
<evidence type="ECO:0000256" key="9">
    <source>
        <dbReference type="ARBA" id="ARBA00023136"/>
    </source>
</evidence>
<evidence type="ECO:0000259" key="13">
    <source>
        <dbReference type="PROSITE" id="PS50929"/>
    </source>
</evidence>
<keyword evidence="15" id="KW-1185">Reference proteome</keyword>
<dbReference type="PROSITE" id="PS50929">
    <property type="entry name" value="ABC_TM1F"/>
    <property type="match status" value="2"/>
</dbReference>
<feature type="compositionally biased region" description="Low complexity" evidence="10">
    <location>
        <begin position="1366"/>
        <end position="1376"/>
    </location>
</feature>
<dbReference type="OrthoDB" id="4865934at2759"/>
<dbReference type="PROSITE" id="PS00211">
    <property type="entry name" value="ABC_TRANSPORTER_1"/>
    <property type="match status" value="1"/>
</dbReference>
<feature type="domain" description="ABC transmembrane type-1" evidence="13">
    <location>
        <begin position="1039"/>
        <end position="1333"/>
    </location>
</feature>
<dbReference type="InterPro" id="IPR003593">
    <property type="entry name" value="AAA+_ATPase"/>
</dbReference>
<keyword evidence="8 11" id="KW-1133">Transmembrane helix</keyword>
<comment type="similarity">
    <text evidence="2">Belongs to the ABC transporter superfamily. ABCC family. Conjugate transporter (TC 3.A.1.208) subfamily.</text>
</comment>
<dbReference type="GO" id="GO:0016020">
    <property type="term" value="C:membrane"/>
    <property type="evidence" value="ECO:0007669"/>
    <property type="project" value="UniProtKB-SubCell"/>
</dbReference>
<feature type="transmembrane region" description="Helical" evidence="11">
    <location>
        <begin position="48"/>
        <end position="69"/>
    </location>
</feature>
<keyword evidence="4 11" id="KW-0812">Transmembrane</keyword>
<dbReference type="InterPro" id="IPR003439">
    <property type="entry name" value="ABC_transporter-like_ATP-bd"/>
</dbReference>
<sequence>MSPTPPTAADAPLLDAAPPSHDAAGVGAPADRSTELARAARAARAERALLAATGALGAGWALAAGAGGPSCAWARAPEVVARTLRERRVPAPLAVASCCVLLACGCALLALVGLAAARAEARRRRGASELERATWLSTVTFWWATPTLRRAARHGRLALADLPELASTDEPTVLFRRFAAGWAAAGRCEAARPAAGEADASAAADALLPRAPTASAARPAAGARAAPRGVGGALALLRLVLWRCQRRVFARAFVCGWGFLASMLLDPPLMQRLLDAAQAREAAQRGGGASGGDGGAAARGVGVELTCVALLSANMLLRVSLMELCYFTSVRVAANARAALVVGVFRTALLADSARGGGAQGGLTNLMATDADKVGKAEGIVWFAASWSWALLSLPVVLWQLWLLLGPAAALSVCTLLASNQLAWSIAQLQIPRVRRLQEARDARAAVLGEVVRCARLIKLSRCEAACAARLERARARELRELRELRYLAAASNLASSLLQLAVPAATFGWYTLVQGRLLTPAVAFTSLAWIGQMRWSISVLPAIFGLVSTLLPSAQRLAAALEPLRAQPPPDGDSASGAAALDGVFDEAAPPPPAGYALVATGATVLHGGGAAGPDAADEAAPGGAAAVDARAGAVFASLDLSVRSNELLLVVGAVGSGKSSLLDALSRARPLGGGELRVCRRRALVSQRPFLLNGSVHDNVLFGLDLQPARYEDALERAALRADLRALHAADSTLVGEAGVQLSGGQRARLALARALYSDADAFFFDDVLGAVDAHTGRELWERAITHLVVQRGKAVVLATHQLQWLPRREVARVALASGGRIAACAPYEQLQRLVAHGGAERGAVGEGGGGGGGGGDDDVDGGGAAARLATEAAPAIASELRALLAFAAEGAAAAAEDARLAADGARAAATSARAGDDAGDGNEGEHGRAAESDGEGDSAPSLSLGACERLLASALRHAEGRVVDAPLAASIVARLRPHAAHGNAAAISGGGGGGGGVQGDDHGGCSADERVRTGLIAWVDFRAYLRHFGSAAAVCALLGCALGGAALSVGANAFLATWTDANTSCALARRAGRPDDPSCAPALQRAALGRYLALGVGGQLCVCAQAVLLTLCALRASTRLHAQVAARLVRAPLAFFERTASGAVLNRLLADVQSVDTYVPNCLSDLLDKALQLGTQLALVLALAPWAALALPLVLPAYAAIFARVRPASRDSRRLEAAAHSPVYSHFADALSGTHTIAAYGAQHRFCAANARLVANMSRAKVGNEAVNKWAQALTTQTGCVLYAVCAVSCVLLLAAGRLSSSQLGLVLVYAASLQRAAMDGMMQLTALETQFVAVERLAEYTRLDDDDDELRARGAPPRADSAESPLAASPLATPAPPGAARGCELDVRRVWLRYAPDRPPVLRGISLRLAPGCKVALCGRTGCGKSSLFGAIARLYALDAGDVRIDGRSAVHAMRLVEARAAVRVVSQDALLLDGSLRANLLADFAQLAHPVGGGHGGDDDGGGAPLEAGARDAELWRALEQAGVGARVRALPGGLGARVGSSTFSEGERQLLSLARGLVGSPRLLLADEPTACVDLHADERVHNVLLGLDATVLMICHRLQHVCRFDEVLLMHAGEIVERGTPEQLLRAPASRLGALCARAGLDADALLLAAARRD</sequence>
<dbReference type="EMBL" id="JAGTXO010000085">
    <property type="protein sequence ID" value="KAG8457065.1"/>
    <property type="molecule type" value="Genomic_DNA"/>
</dbReference>
<comment type="caution">
    <text evidence="14">The sequence shown here is derived from an EMBL/GenBank/DDBJ whole genome shotgun (WGS) entry which is preliminary data.</text>
</comment>
<protein>
    <submittedName>
        <fullName evidence="14">Uncharacterized protein</fullName>
    </submittedName>
</protein>
<feature type="domain" description="ABC transporter" evidence="12">
    <location>
        <begin position="1389"/>
        <end position="1644"/>
    </location>
</feature>
<dbReference type="GO" id="GO:0140359">
    <property type="term" value="F:ABC-type transporter activity"/>
    <property type="evidence" value="ECO:0007669"/>
    <property type="project" value="InterPro"/>
</dbReference>
<dbReference type="SUPFAM" id="SSF90123">
    <property type="entry name" value="ABC transporter transmembrane region"/>
    <property type="match status" value="2"/>
</dbReference>
<proteinExistence type="inferred from homology"/>
<dbReference type="CDD" id="cd18580">
    <property type="entry name" value="ABC_6TM_ABCC_D2"/>
    <property type="match status" value="1"/>
</dbReference>
<keyword evidence="3" id="KW-0813">Transport</keyword>
<feature type="transmembrane region" description="Helical" evidence="11">
    <location>
        <begin position="380"/>
        <end position="402"/>
    </location>
</feature>
<dbReference type="PANTHER" id="PTHR24223">
    <property type="entry name" value="ATP-BINDING CASSETTE SUB-FAMILY C"/>
    <property type="match status" value="1"/>
</dbReference>
<dbReference type="Proteomes" id="UP000751190">
    <property type="component" value="Unassembled WGS sequence"/>
</dbReference>
<feature type="region of interest" description="Disordered" evidence="10">
    <location>
        <begin position="1"/>
        <end position="30"/>
    </location>
</feature>
<name>A0A8J5X6E0_DIALT</name>
<evidence type="ECO:0000313" key="15">
    <source>
        <dbReference type="Proteomes" id="UP000751190"/>
    </source>
</evidence>
<evidence type="ECO:0000256" key="3">
    <source>
        <dbReference type="ARBA" id="ARBA00022448"/>
    </source>
</evidence>
<evidence type="ECO:0000256" key="11">
    <source>
        <dbReference type="SAM" id="Phobius"/>
    </source>
</evidence>
<feature type="region of interest" description="Disordered" evidence="10">
    <location>
        <begin position="914"/>
        <end position="943"/>
    </location>
</feature>
<evidence type="ECO:0000256" key="8">
    <source>
        <dbReference type="ARBA" id="ARBA00022989"/>
    </source>
</evidence>
<feature type="transmembrane region" description="Helical" evidence="11">
    <location>
        <begin position="248"/>
        <end position="265"/>
    </location>
</feature>
<dbReference type="Pfam" id="PF00005">
    <property type="entry name" value="ABC_tran"/>
    <property type="match status" value="2"/>
</dbReference>
<dbReference type="InterPro" id="IPR017871">
    <property type="entry name" value="ABC_transporter-like_CS"/>
</dbReference>
<dbReference type="OMA" id="MRVECAN"/>
<evidence type="ECO:0000259" key="12">
    <source>
        <dbReference type="PROSITE" id="PS50893"/>
    </source>
</evidence>